<dbReference type="GO" id="GO:0004386">
    <property type="term" value="F:helicase activity"/>
    <property type="evidence" value="ECO:0007669"/>
    <property type="project" value="UniProtKB-KW"/>
</dbReference>
<sequence length="839" mass="94093">MIEELSKSVWSNSQFHEDFEQLQIRYLNTKLLPSLDAAPLNETAIKRLLQSAIIFSNSTTQKYRDVAYRIATSVSEIYSSELRGAPYALLVVLSRLGNFPALSFAEKRYEVSESSLPVRTQYESAERAERNTAKLSDGNLRLTNFQTELWRSLNDGVSIGISAPTSAGKSFVLQQYVRRKLQLKEANHVALVVPSRALINQVSQDVSDWIESIEGIELITTPVPAEYGLPTRAVYVVTQERLQLLQMAHKKLLFDVLVVDEAQGLGDGSRGVTLSSVVEEAISRNPNLQLLFAGPNLEDPTKLGKIFGVEPRQVKSLEPTVSQNLIFLDTVRGDTKAVSVSALIDGEKTHLGHANADQSLRGYRKKLVNLTMRFGMGGQTIVYAKGTDDCEKLAFQLSQREDDANAAERKELSEFIKDAVHPKYMMATSVLTGVGLHYGRLPSLVRKTIEDAFSEGVLSTLVTTSTLLQGVNLPAQNLFLSEPQRGPNQPLNSIDFWNLAGRAGRLGKEFSGNIFLVDYDEWSSHPIDGDRQMPVVPTIQKHVTETTRELIEYINDKTGYPQRGRDDEFENTFVKLVNDEIKGHLSETLDRLELQNLRTELESAVRNVVINSELDSGTIEASPTVSVHRQNHLYKRLTSDLHLRGASHIIPRHPLDSDAFNSYARAIKRLHDEVLGYPGKDQSHRYFATVILKWIGGHPLPTIIDGKFEYESRDGNPNIATVIRNTLKEIETDLRHKYVRLFSCYNSVLEQVLRDNSLKDQINSIPPLPTFLEVGASTGTMISFMGLGISRYTSSKLNDIVRRSDLTQTEARRWIKDQQIEALDIPSASINELRRMFSV</sequence>
<keyword evidence="8" id="KW-1185">Reference proteome</keyword>
<evidence type="ECO:0000313" key="8">
    <source>
        <dbReference type="Proteomes" id="UP001596303"/>
    </source>
</evidence>
<gene>
    <name evidence="7" type="ORF">ACFQDM_14070</name>
</gene>
<dbReference type="PANTHER" id="PTHR47961">
    <property type="entry name" value="DNA POLYMERASE THETA, PUTATIVE (AFU_ORTHOLOGUE AFUA_1G05260)-RELATED"/>
    <property type="match status" value="1"/>
</dbReference>
<evidence type="ECO:0000256" key="4">
    <source>
        <dbReference type="ARBA" id="ARBA00022840"/>
    </source>
</evidence>
<name>A0ABW1SCW7_9PROT</name>
<reference evidence="8" key="1">
    <citation type="journal article" date="2019" name="Int. J. Syst. Evol. Microbiol.">
        <title>The Global Catalogue of Microorganisms (GCM) 10K type strain sequencing project: providing services to taxonomists for standard genome sequencing and annotation.</title>
        <authorList>
            <consortium name="The Broad Institute Genomics Platform"/>
            <consortium name="The Broad Institute Genome Sequencing Center for Infectious Disease"/>
            <person name="Wu L."/>
            <person name="Ma J."/>
        </authorList>
    </citation>
    <scope>NUCLEOTIDE SEQUENCE [LARGE SCALE GENOMIC DNA]</scope>
    <source>
        <strain evidence="8">CGMCC-1.15741</strain>
    </source>
</reference>
<keyword evidence="4" id="KW-0067">ATP-binding</keyword>
<dbReference type="Proteomes" id="UP001596303">
    <property type="component" value="Unassembled WGS sequence"/>
</dbReference>
<accession>A0ABW1SCW7</accession>
<comment type="caution">
    <text evidence="7">The sequence shown here is derived from an EMBL/GenBank/DDBJ whole genome shotgun (WGS) entry which is preliminary data.</text>
</comment>
<evidence type="ECO:0000256" key="2">
    <source>
        <dbReference type="ARBA" id="ARBA00022801"/>
    </source>
</evidence>
<evidence type="ECO:0000256" key="1">
    <source>
        <dbReference type="ARBA" id="ARBA00022741"/>
    </source>
</evidence>
<feature type="domain" description="Helicase C-terminal" evidence="6">
    <location>
        <begin position="355"/>
        <end position="558"/>
    </location>
</feature>
<protein>
    <submittedName>
        <fullName evidence="7">DEAD/DEAH box helicase</fullName>
    </submittedName>
</protein>
<dbReference type="SMART" id="SM00487">
    <property type="entry name" value="DEXDc"/>
    <property type="match status" value="1"/>
</dbReference>
<dbReference type="PROSITE" id="PS51194">
    <property type="entry name" value="HELICASE_CTER"/>
    <property type="match status" value="1"/>
</dbReference>
<evidence type="ECO:0000313" key="7">
    <source>
        <dbReference type="EMBL" id="MFC6199208.1"/>
    </source>
</evidence>
<evidence type="ECO:0000259" key="6">
    <source>
        <dbReference type="PROSITE" id="PS51194"/>
    </source>
</evidence>
<dbReference type="Pfam" id="PF00270">
    <property type="entry name" value="DEAD"/>
    <property type="match status" value="1"/>
</dbReference>
<dbReference type="InterPro" id="IPR027417">
    <property type="entry name" value="P-loop_NTPase"/>
</dbReference>
<evidence type="ECO:0000259" key="5">
    <source>
        <dbReference type="PROSITE" id="PS51192"/>
    </source>
</evidence>
<dbReference type="Gene3D" id="3.40.50.300">
    <property type="entry name" value="P-loop containing nucleotide triphosphate hydrolases"/>
    <property type="match status" value="2"/>
</dbReference>
<dbReference type="InterPro" id="IPR050474">
    <property type="entry name" value="Hel308_SKI2-like"/>
</dbReference>
<feature type="domain" description="Helicase ATP-binding" evidence="5">
    <location>
        <begin position="150"/>
        <end position="296"/>
    </location>
</feature>
<dbReference type="SUPFAM" id="SSF52540">
    <property type="entry name" value="P-loop containing nucleoside triphosphate hydrolases"/>
    <property type="match status" value="2"/>
</dbReference>
<dbReference type="InterPro" id="IPR014001">
    <property type="entry name" value="Helicase_ATP-bd"/>
</dbReference>
<keyword evidence="3 7" id="KW-0347">Helicase</keyword>
<keyword evidence="1" id="KW-0547">Nucleotide-binding</keyword>
<keyword evidence="2" id="KW-0378">Hydrolase</keyword>
<dbReference type="PANTHER" id="PTHR47961:SF6">
    <property type="entry name" value="DNA-DIRECTED DNA POLYMERASE"/>
    <property type="match status" value="1"/>
</dbReference>
<dbReference type="InterPro" id="IPR011545">
    <property type="entry name" value="DEAD/DEAH_box_helicase_dom"/>
</dbReference>
<dbReference type="InterPro" id="IPR001650">
    <property type="entry name" value="Helicase_C-like"/>
</dbReference>
<proteinExistence type="predicted"/>
<dbReference type="PROSITE" id="PS51192">
    <property type="entry name" value="HELICASE_ATP_BIND_1"/>
    <property type="match status" value="1"/>
</dbReference>
<dbReference type="EMBL" id="JBHSSW010000028">
    <property type="protein sequence ID" value="MFC6199208.1"/>
    <property type="molecule type" value="Genomic_DNA"/>
</dbReference>
<evidence type="ECO:0000256" key="3">
    <source>
        <dbReference type="ARBA" id="ARBA00022806"/>
    </source>
</evidence>
<dbReference type="RefSeq" id="WP_377380057.1">
    <property type="nucleotide sequence ID" value="NZ_JBHSSW010000028.1"/>
</dbReference>
<dbReference type="SMART" id="SM00490">
    <property type="entry name" value="HELICc"/>
    <property type="match status" value="1"/>
</dbReference>
<organism evidence="7 8">
    <name type="scientific">Ponticaulis profundi</name>
    <dbReference type="NCBI Taxonomy" id="2665222"/>
    <lineage>
        <taxon>Bacteria</taxon>
        <taxon>Pseudomonadati</taxon>
        <taxon>Pseudomonadota</taxon>
        <taxon>Alphaproteobacteria</taxon>
        <taxon>Hyphomonadales</taxon>
        <taxon>Hyphomonadaceae</taxon>
        <taxon>Ponticaulis</taxon>
    </lineage>
</organism>